<reference evidence="1 2" key="1">
    <citation type="journal article" date="2020" name="ISME J.">
        <title>Comparative genomics reveals insights into cyanobacterial evolution and habitat adaptation.</title>
        <authorList>
            <person name="Chen M.Y."/>
            <person name="Teng W.K."/>
            <person name="Zhao L."/>
            <person name="Hu C.X."/>
            <person name="Zhou Y.K."/>
            <person name="Han B.P."/>
            <person name="Song L.R."/>
            <person name="Shu W.S."/>
        </authorList>
    </citation>
    <scope>NUCLEOTIDE SEQUENCE [LARGE SCALE GENOMIC DNA]</scope>
    <source>
        <strain evidence="1 2">FACHB-391</strain>
    </source>
</reference>
<accession>A0ABR8F5X3</accession>
<proteinExistence type="predicted"/>
<gene>
    <name evidence="1" type="ORF">H6G95_27560</name>
</gene>
<dbReference type="Gene3D" id="1.10.1220.10">
    <property type="entry name" value="Met repressor-like"/>
    <property type="match status" value="1"/>
</dbReference>
<dbReference type="SUPFAM" id="SSF47598">
    <property type="entry name" value="Ribbon-helix-helix"/>
    <property type="match status" value="1"/>
</dbReference>
<name>A0ABR8F5X3_NOSLI</name>
<comment type="caution">
    <text evidence="1">The sequence shown here is derived from an EMBL/GenBank/DDBJ whole genome shotgun (WGS) entry which is preliminary data.</text>
</comment>
<evidence type="ECO:0000313" key="1">
    <source>
        <dbReference type="EMBL" id="MBD2564296.1"/>
    </source>
</evidence>
<keyword evidence="2" id="KW-1185">Reference proteome</keyword>
<dbReference type="Pfam" id="PF09274">
    <property type="entry name" value="ParG"/>
    <property type="match status" value="1"/>
</dbReference>
<dbReference type="InterPro" id="IPR015354">
    <property type="entry name" value="DNA_partition_ParG"/>
</dbReference>
<dbReference type="InterPro" id="IPR013321">
    <property type="entry name" value="Arc_rbn_hlx_hlx"/>
</dbReference>
<sequence>MPKKIPEGMTELSVYVDKDVKLKFKVACTKQGKPMGEIVNTLLKDWLKTNE</sequence>
<evidence type="ECO:0000313" key="2">
    <source>
        <dbReference type="Proteomes" id="UP000604661"/>
    </source>
</evidence>
<protein>
    <recommendedName>
        <fullName evidence="3">ParG</fullName>
    </recommendedName>
</protein>
<organism evidence="1 2">
    <name type="scientific">Nostoc linckia FACHB-391</name>
    <dbReference type="NCBI Taxonomy" id="2692906"/>
    <lineage>
        <taxon>Bacteria</taxon>
        <taxon>Bacillati</taxon>
        <taxon>Cyanobacteriota</taxon>
        <taxon>Cyanophyceae</taxon>
        <taxon>Nostocales</taxon>
        <taxon>Nostocaceae</taxon>
        <taxon>Nostoc</taxon>
    </lineage>
</organism>
<evidence type="ECO:0008006" key="3">
    <source>
        <dbReference type="Google" id="ProtNLM"/>
    </source>
</evidence>
<dbReference type="InterPro" id="IPR010985">
    <property type="entry name" value="Ribbon_hlx_hlx"/>
</dbReference>
<dbReference type="Proteomes" id="UP000604661">
    <property type="component" value="Unassembled WGS sequence"/>
</dbReference>
<dbReference type="EMBL" id="JACJTE010000046">
    <property type="protein sequence ID" value="MBD2564296.1"/>
    <property type="molecule type" value="Genomic_DNA"/>
</dbReference>